<name>A0A561EXL2_9ACTN</name>
<keyword evidence="6" id="KW-1185">Reference proteome</keyword>
<evidence type="ECO:0000313" key="5">
    <source>
        <dbReference type="EMBL" id="TWE20350.1"/>
    </source>
</evidence>
<dbReference type="Gene3D" id="1.10.260.40">
    <property type="entry name" value="lambda repressor-like DNA-binding domains"/>
    <property type="match status" value="1"/>
</dbReference>
<protein>
    <submittedName>
        <fullName evidence="5">LacI family transcriptional regulator</fullName>
    </submittedName>
</protein>
<comment type="caution">
    <text evidence="5">The sequence shown here is derived from an EMBL/GenBank/DDBJ whole genome shotgun (WGS) entry which is preliminary data.</text>
</comment>
<dbReference type="Gene3D" id="3.40.50.2300">
    <property type="match status" value="2"/>
</dbReference>
<evidence type="ECO:0000256" key="3">
    <source>
        <dbReference type="ARBA" id="ARBA00023163"/>
    </source>
</evidence>
<evidence type="ECO:0000256" key="2">
    <source>
        <dbReference type="ARBA" id="ARBA00023125"/>
    </source>
</evidence>
<dbReference type="CDD" id="cd01392">
    <property type="entry name" value="HTH_LacI"/>
    <property type="match status" value="1"/>
</dbReference>
<dbReference type="Pfam" id="PF00356">
    <property type="entry name" value="LacI"/>
    <property type="match status" value="1"/>
</dbReference>
<dbReference type="PANTHER" id="PTHR30146">
    <property type="entry name" value="LACI-RELATED TRANSCRIPTIONAL REPRESSOR"/>
    <property type="match status" value="1"/>
</dbReference>
<dbReference type="AlphaFoldDB" id="A0A561EXL2"/>
<keyword evidence="1" id="KW-0805">Transcription regulation</keyword>
<dbReference type="PROSITE" id="PS50932">
    <property type="entry name" value="HTH_LACI_2"/>
    <property type="match status" value="1"/>
</dbReference>
<dbReference type="SMART" id="SM00354">
    <property type="entry name" value="HTH_LACI"/>
    <property type="match status" value="1"/>
</dbReference>
<keyword evidence="2" id="KW-0238">DNA-binding</keyword>
<dbReference type="InterPro" id="IPR028082">
    <property type="entry name" value="Peripla_BP_I"/>
</dbReference>
<dbReference type="InterPro" id="IPR046335">
    <property type="entry name" value="LacI/GalR-like_sensor"/>
</dbReference>
<dbReference type="RefSeq" id="WP_145794638.1">
    <property type="nucleotide sequence ID" value="NZ_BAAABR010000047.1"/>
</dbReference>
<dbReference type="GO" id="GO:0003700">
    <property type="term" value="F:DNA-binding transcription factor activity"/>
    <property type="evidence" value="ECO:0007669"/>
    <property type="project" value="TreeGrafter"/>
</dbReference>
<dbReference type="GO" id="GO:0000976">
    <property type="term" value="F:transcription cis-regulatory region binding"/>
    <property type="evidence" value="ECO:0007669"/>
    <property type="project" value="TreeGrafter"/>
</dbReference>
<dbReference type="SUPFAM" id="SSF47413">
    <property type="entry name" value="lambda repressor-like DNA-binding domains"/>
    <property type="match status" value="1"/>
</dbReference>
<reference evidence="5 6" key="1">
    <citation type="submission" date="2019-06" db="EMBL/GenBank/DDBJ databases">
        <title>Sequencing the genomes of 1000 actinobacteria strains.</title>
        <authorList>
            <person name="Klenk H.-P."/>
        </authorList>
    </citation>
    <scope>NUCLEOTIDE SEQUENCE [LARGE SCALE GENOMIC DNA]</scope>
    <source>
        <strain evidence="5 6">DSM 41649</strain>
    </source>
</reference>
<feature type="domain" description="HTH lacI-type" evidence="4">
    <location>
        <begin position="11"/>
        <end position="67"/>
    </location>
</feature>
<sequence length="335" mass="35306">MPPEQRPTPHITSADVARAAGVSRTTVSFVLNRTPSARISETTRAKVLAAAEQLGYVPHAAARSLRAGRSDLVVLPASVSAMGRLFSDWVDELETALGSRGYTVVLHGDRSTDPVTAARAWAQLRPAAVMAMGGARLTPEAVQVLAQAGTKAVVTVSAEPVEGVFTLIGDQADIGIAATEHLIARGRSRIGVVMPMERGLSAFAEPRLAGARRVAADRRAEITPLPMRYSDEAAAALAVLCRELGLDAVFGYNDEYAALLSAALADCGVAVPEQIAVVGADDLLLARVVRPRLTSVRYHLPGADLMAEAVDRLITGGSPAPLPRIRFEVLPRQSS</sequence>
<dbReference type="InterPro" id="IPR000843">
    <property type="entry name" value="HTH_LacI"/>
</dbReference>
<evidence type="ECO:0000256" key="1">
    <source>
        <dbReference type="ARBA" id="ARBA00023015"/>
    </source>
</evidence>
<dbReference type="Pfam" id="PF13377">
    <property type="entry name" value="Peripla_BP_3"/>
    <property type="match status" value="1"/>
</dbReference>
<evidence type="ECO:0000259" key="4">
    <source>
        <dbReference type="PROSITE" id="PS50932"/>
    </source>
</evidence>
<keyword evidence="3" id="KW-0804">Transcription</keyword>
<evidence type="ECO:0000313" key="6">
    <source>
        <dbReference type="Proteomes" id="UP000318416"/>
    </source>
</evidence>
<accession>A0A561EXL2</accession>
<proteinExistence type="predicted"/>
<dbReference type="EMBL" id="VIVR01000001">
    <property type="protein sequence ID" value="TWE20350.1"/>
    <property type="molecule type" value="Genomic_DNA"/>
</dbReference>
<dbReference type="Proteomes" id="UP000318416">
    <property type="component" value="Unassembled WGS sequence"/>
</dbReference>
<gene>
    <name evidence="5" type="ORF">FB465_5499</name>
</gene>
<organism evidence="5 6">
    <name type="scientific">Kitasatospora atroaurantiaca</name>
    <dbReference type="NCBI Taxonomy" id="285545"/>
    <lineage>
        <taxon>Bacteria</taxon>
        <taxon>Bacillati</taxon>
        <taxon>Actinomycetota</taxon>
        <taxon>Actinomycetes</taxon>
        <taxon>Kitasatosporales</taxon>
        <taxon>Streptomycetaceae</taxon>
        <taxon>Kitasatospora</taxon>
    </lineage>
</organism>
<dbReference type="InterPro" id="IPR010982">
    <property type="entry name" value="Lambda_DNA-bd_dom_sf"/>
</dbReference>
<dbReference type="PANTHER" id="PTHR30146:SF153">
    <property type="entry name" value="LACTOSE OPERON REPRESSOR"/>
    <property type="match status" value="1"/>
</dbReference>
<dbReference type="SUPFAM" id="SSF53822">
    <property type="entry name" value="Periplasmic binding protein-like I"/>
    <property type="match status" value="1"/>
</dbReference>
<dbReference type="OrthoDB" id="3288692at2"/>